<comment type="caution">
    <text evidence="19">The sequence shown here is derived from an EMBL/GenBank/DDBJ whole genome shotgun (WGS) entry which is preliminary data.</text>
</comment>
<dbReference type="InterPro" id="IPR040477">
    <property type="entry name" value="KDM4-like_Tudor"/>
</dbReference>
<keyword evidence="10" id="KW-0223">Dioxygenase</keyword>
<dbReference type="FunFam" id="3.10.330.70:FF:000001">
    <property type="entry name" value="Putative lysine-specific demethylase 4a"/>
    <property type="match status" value="1"/>
</dbReference>
<dbReference type="SMART" id="SM00333">
    <property type="entry name" value="TUDOR"/>
    <property type="match status" value="2"/>
</dbReference>
<dbReference type="InterPro" id="IPR050701">
    <property type="entry name" value="Histone_Mod_Regulator"/>
</dbReference>
<evidence type="ECO:0000256" key="12">
    <source>
        <dbReference type="ARBA" id="ARBA00023004"/>
    </source>
</evidence>
<dbReference type="AlphaFoldDB" id="A0A9Q1HZ97"/>
<protein>
    <recommendedName>
        <fullName evidence="4">[histone H3]-trimethyl-L-lysine(9) demethylase</fullName>
        <ecNumber evidence="4">1.14.11.66</ecNumber>
    </recommendedName>
</protein>
<evidence type="ECO:0000256" key="10">
    <source>
        <dbReference type="ARBA" id="ARBA00022964"/>
    </source>
</evidence>
<evidence type="ECO:0000256" key="5">
    <source>
        <dbReference type="ARBA" id="ARBA00022723"/>
    </source>
</evidence>
<evidence type="ECO:0000256" key="11">
    <source>
        <dbReference type="ARBA" id="ARBA00023002"/>
    </source>
</evidence>
<accession>A0A9Q1HZ97</accession>
<organism evidence="19 20">
    <name type="scientific">Conger conger</name>
    <name type="common">Conger eel</name>
    <name type="synonym">Muraena conger</name>
    <dbReference type="NCBI Taxonomy" id="82655"/>
    <lineage>
        <taxon>Eukaryota</taxon>
        <taxon>Metazoa</taxon>
        <taxon>Chordata</taxon>
        <taxon>Craniata</taxon>
        <taxon>Vertebrata</taxon>
        <taxon>Euteleostomi</taxon>
        <taxon>Actinopterygii</taxon>
        <taxon>Neopterygii</taxon>
        <taxon>Teleostei</taxon>
        <taxon>Anguilliformes</taxon>
        <taxon>Congridae</taxon>
        <taxon>Conger</taxon>
    </lineage>
</organism>
<comment type="subcellular location">
    <subcellularLocation>
        <location evidence="2">Nucleus</location>
    </subcellularLocation>
</comment>
<keyword evidence="12" id="KW-0408">Iron</keyword>
<feature type="compositionally biased region" description="Polar residues" evidence="17">
    <location>
        <begin position="264"/>
        <end position="278"/>
    </location>
</feature>
<evidence type="ECO:0000256" key="4">
    <source>
        <dbReference type="ARBA" id="ARBA00012900"/>
    </source>
</evidence>
<feature type="compositionally biased region" description="Acidic residues" evidence="17">
    <location>
        <begin position="119"/>
        <end position="152"/>
    </location>
</feature>
<evidence type="ECO:0000256" key="8">
    <source>
        <dbReference type="ARBA" id="ARBA00022833"/>
    </source>
</evidence>
<keyword evidence="13" id="KW-0805">Transcription regulation</keyword>
<dbReference type="Pfam" id="PF18104">
    <property type="entry name" value="Tudor_2"/>
    <property type="match status" value="2"/>
</dbReference>
<dbReference type="InterPro" id="IPR002999">
    <property type="entry name" value="Tudor"/>
</dbReference>
<evidence type="ECO:0000256" key="17">
    <source>
        <dbReference type="SAM" id="MobiDB-lite"/>
    </source>
</evidence>
<feature type="compositionally biased region" description="Acidic residues" evidence="17">
    <location>
        <begin position="176"/>
        <end position="223"/>
    </location>
</feature>
<sequence length="1263" mass="137368">MLTDGPGRSGMFVQSGVRRETDSTDRGAEPETKGEEESGGGERSLGPTQQAHTPLNLPLNLHARFSGDKQAAVCSKICTVSVSRMASDGVCVARRTAIHGGLPASFRNPVSSGAARPEPEEEEEEEDEEEEEEERKEGEEEEEERKEDEEEEQERKEKEERKKEDGREEERKEGEEVVDEEEERKEEEEVVDEEEEEEEERKEEEEGVDEEEEERKEEAEEGEPCLPPGGNPQGRTPHTALPDPELLSPKTDPTDSQILREPSVTFSNDAEDTGTSLPGEQRGEASPGHGPAWISPAPLHREGSSASPALSANYPESLRPEAETISDALGDTEEDLKGNPVPAARAEEACPGPWANGGDAVSHRSSEPSCSPKSMTVTSSPPLQCSLPTGPCPATLSLSVLAPVPGPVSQMPSLTPEVPDEPPCPPPARDMPSLTPAVGEGAEGPLLPGDQGPQDPAAPVLSREVATPAGLTGGVVTEALVHGDCDDTPIGLYGPAVQVQVALPVIPDKELYQPTEARELQTLTPVLCDANTTPLDCNLDLQDPATTPTLLMGDMHALPAPLAGSAANPTENNGLHLSEETTKSAGSLPHWGVEALGTESGIFRPGIWDSLNSQGPAVLIENVHPEFPVLLAEDKDGDPYGLSPLRHCAWNRVGLPETESQRPVPLETSPAGGLERTATDVRAAPPSPGTATDSGAAEAPSPRRELTTLAPVAWETTVLGESSPPREEDTDTELSTPRGEETSSESTDPDSGDAELEPGEICANPSQLVIKMGRRRVAKSWRRPLKKPTARATSSVVRQQSASDEEYPDLSLTNEEGQEAEPWAKPLLRLWRNRKPNFFAEREYNAAVARMEPYCAVCTLFMPYYKPGGTVEESRVVVEEVPGSTKALPGLRTKPLIPEVCFWKRESGPPSAPLEEAGPSPLISCRRCCVKVHASCYGVPAHDVCEDWSCDRCVNGDITADCCLCNLRGGALKQTTDNKWAHVICAVAIPEVRFGNEEERVAIDISRIPPQRYKLKCVYCRKRIKKVWGACVQCSCGRCLTSFHVTCAHATGVTMEPDDWPHVVFVTCHRHQSRSPTAKSNACKKDIVLGQTVITKHKNLRYYGSRVTHVMAQTFYEVVFDDGSFSNDTFPEDIVSRDCVRLGPPAEGEEVQVKWPDGLFYGAKYLGSNTSYMYQVEFEDGSQVMAKREDVYTLDEDLPKKVKGRLSTASCMRFRDAFHVPLMEGEAKRQRVPNSRFQKDYVAHLGCRAASRGAPEPRGGRGK</sequence>
<dbReference type="Pfam" id="PF13832">
    <property type="entry name" value="zf-HC5HC2H_2"/>
    <property type="match status" value="1"/>
</dbReference>
<evidence type="ECO:0000259" key="18">
    <source>
        <dbReference type="PROSITE" id="PS51805"/>
    </source>
</evidence>
<dbReference type="PANTHER" id="PTHR13793">
    <property type="entry name" value="PHD FINGER PROTEINS"/>
    <property type="match status" value="1"/>
</dbReference>
<dbReference type="InterPro" id="IPR019787">
    <property type="entry name" value="Znf_PHD-finger"/>
</dbReference>
<dbReference type="FunFam" id="3.30.40.10:FF:000029">
    <property type="entry name" value="lysine-specific demethylase 4C isoform X1"/>
    <property type="match status" value="1"/>
</dbReference>
<feature type="region of interest" description="Disordered" evidence="17">
    <location>
        <begin position="564"/>
        <end position="585"/>
    </location>
</feature>
<dbReference type="GO" id="GO:0008270">
    <property type="term" value="F:zinc ion binding"/>
    <property type="evidence" value="ECO:0007669"/>
    <property type="project" value="UniProtKB-KW"/>
</dbReference>
<dbReference type="Proteomes" id="UP001152803">
    <property type="component" value="Unassembled WGS sequence"/>
</dbReference>
<dbReference type="Gene3D" id="3.30.40.10">
    <property type="entry name" value="Zinc/RING finger domain, C3HC4 (zinc finger)"/>
    <property type="match status" value="1"/>
</dbReference>
<feature type="compositionally biased region" description="Basic residues" evidence="17">
    <location>
        <begin position="780"/>
        <end position="789"/>
    </location>
</feature>
<keyword evidence="6" id="KW-0677">Repeat</keyword>
<keyword evidence="11" id="KW-0560">Oxidoreductase</keyword>
<evidence type="ECO:0000256" key="6">
    <source>
        <dbReference type="ARBA" id="ARBA00022737"/>
    </source>
</evidence>
<keyword evidence="14" id="KW-0804">Transcription</keyword>
<dbReference type="InterPro" id="IPR001965">
    <property type="entry name" value="Znf_PHD"/>
</dbReference>
<keyword evidence="20" id="KW-1185">Reference proteome</keyword>
<evidence type="ECO:0000256" key="3">
    <source>
        <dbReference type="ARBA" id="ARBA00009711"/>
    </source>
</evidence>
<comment type="cofactor">
    <cofactor evidence="1">
        <name>Fe(2+)</name>
        <dbReference type="ChEBI" id="CHEBI:29033"/>
    </cofactor>
</comment>
<feature type="compositionally biased region" description="Basic and acidic residues" evidence="17">
    <location>
        <begin position="17"/>
        <end position="36"/>
    </location>
</feature>
<evidence type="ECO:0000256" key="15">
    <source>
        <dbReference type="ARBA" id="ARBA00023242"/>
    </source>
</evidence>
<feature type="compositionally biased region" description="Acidic residues" evidence="17">
    <location>
        <begin position="747"/>
        <end position="758"/>
    </location>
</feature>
<feature type="region of interest" description="Disordered" evidence="17">
    <location>
        <begin position="780"/>
        <end position="818"/>
    </location>
</feature>
<evidence type="ECO:0000256" key="13">
    <source>
        <dbReference type="ARBA" id="ARBA00023015"/>
    </source>
</evidence>
<dbReference type="CDD" id="cd15675">
    <property type="entry name" value="ePHD_JMJD2"/>
    <property type="match status" value="1"/>
</dbReference>
<feature type="region of interest" description="Disordered" evidence="17">
    <location>
        <begin position="408"/>
        <end position="458"/>
    </location>
</feature>
<evidence type="ECO:0000256" key="14">
    <source>
        <dbReference type="ARBA" id="ARBA00023163"/>
    </source>
</evidence>
<dbReference type="PROSITE" id="PS51805">
    <property type="entry name" value="EPHD"/>
    <property type="match status" value="1"/>
</dbReference>
<proteinExistence type="inferred from homology"/>
<evidence type="ECO:0000256" key="1">
    <source>
        <dbReference type="ARBA" id="ARBA00001954"/>
    </source>
</evidence>
<reference evidence="19" key="1">
    <citation type="journal article" date="2023" name="Science">
        <title>Genome structures resolve the early diversification of teleost fishes.</title>
        <authorList>
            <person name="Parey E."/>
            <person name="Louis A."/>
            <person name="Montfort J."/>
            <person name="Bouchez O."/>
            <person name="Roques C."/>
            <person name="Iampietro C."/>
            <person name="Lluch J."/>
            <person name="Castinel A."/>
            <person name="Donnadieu C."/>
            <person name="Desvignes T."/>
            <person name="Floi Bucao C."/>
            <person name="Jouanno E."/>
            <person name="Wen M."/>
            <person name="Mejri S."/>
            <person name="Dirks R."/>
            <person name="Jansen H."/>
            <person name="Henkel C."/>
            <person name="Chen W.J."/>
            <person name="Zahm M."/>
            <person name="Cabau C."/>
            <person name="Klopp C."/>
            <person name="Thompson A.W."/>
            <person name="Robinson-Rechavi M."/>
            <person name="Braasch I."/>
            <person name="Lecointre G."/>
            <person name="Bobe J."/>
            <person name="Postlethwait J.H."/>
            <person name="Berthelot C."/>
            <person name="Roest Crollius H."/>
            <person name="Guiguen Y."/>
        </authorList>
    </citation>
    <scope>NUCLEOTIDE SEQUENCE</scope>
    <source>
        <strain evidence="19">Concon-B</strain>
    </source>
</reference>
<feature type="compositionally biased region" description="Basic and acidic residues" evidence="17">
    <location>
        <begin position="153"/>
        <end position="175"/>
    </location>
</feature>
<dbReference type="GO" id="GO:0005634">
    <property type="term" value="C:nucleus"/>
    <property type="evidence" value="ECO:0007669"/>
    <property type="project" value="UniProtKB-SubCell"/>
</dbReference>
<dbReference type="EC" id="1.14.11.66" evidence="4"/>
<evidence type="ECO:0000256" key="16">
    <source>
        <dbReference type="ARBA" id="ARBA00049349"/>
    </source>
</evidence>
<evidence type="ECO:0000313" key="19">
    <source>
        <dbReference type="EMBL" id="KAJ8271365.1"/>
    </source>
</evidence>
<keyword evidence="5" id="KW-0479">Metal-binding</keyword>
<evidence type="ECO:0000256" key="9">
    <source>
        <dbReference type="ARBA" id="ARBA00022853"/>
    </source>
</evidence>
<dbReference type="OrthoDB" id="9547406at2759"/>
<dbReference type="PANTHER" id="PTHR13793:SF158">
    <property type="entry name" value="PHD-TYPE DOMAIN-CONTAINING PROTEIN"/>
    <property type="match status" value="1"/>
</dbReference>
<dbReference type="InterPro" id="IPR034732">
    <property type="entry name" value="EPHD"/>
</dbReference>
<dbReference type="InterPro" id="IPR013083">
    <property type="entry name" value="Znf_RING/FYVE/PHD"/>
</dbReference>
<evidence type="ECO:0000256" key="2">
    <source>
        <dbReference type="ARBA" id="ARBA00004123"/>
    </source>
</evidence>
<dbReference type="GO" id="GO:0006357">
    <property type="term" value="P:regulation of transcription by RNA polymerase II"/>
    <property type="evidence" value="ECO:0007669"/>
    <property type="project" value="TreeGrafter"/>
</dbReference>
<feature type="domain" description="PHD-type" evidence="18">
    <location>
        <begin position="959"/>
        <end position="1072"/>
    </location>
</feature>
<dbReference type="EMBL" id="JAFJMO010000007">
    <property type="protein sequence ID" value="KAJ8271365.1"/>
    <property type="molecule type" value="Genomic_DNA"/>
</dbReference>
<evidence type="ECO:0000313" key="20">
    <source>
        <dbReference type="Proteomes" id="UP001152803"/>
    </source>
</evidence>
<gene>
    <name evidence="19" type="ORF">COCON_G00102240</name>
</gene>
<keyword evidence="9" id="KW-0156">Chromatin regulator</keyword>
<keyword evidence="8" id="KW-0862">Zinc</keyword>
<feature type="compositionally biased region" description="Polar residues" evidence="17">
    <location>
        <begin position="791"/>
        <end position="802"/>
    </location>
</feature>
<feature type="region of interest" description="Disordered" evidence="17">
    <location>
        <begin position="98"/>
        <end position="382"/>
    </location>
</feature>
<feature type="region of interest" description="Disordered" evidence="17">
    <location>
        <begin position="1"/>
        <end position="57"/>
    </location>
</feature>
<keyword evidence="15" id="KW-0539">Nucleus</keyword>
<dbReference type="Pfam" id="PF13831">
    <property type="entry name" value="PHD_2"/>
    <property type="match status" value="1"/>
</dbReference>
<keyword evidence="7" id="KW-0863">Zinc-finger</keyword>
<name>A0A9Q1HZ97_CONCO</name>
<dbReference type="GO" id="GO:0140684">
    <property type="term" value="F:histone H3K9me2/H3K9me3 demethylase activity"/>
    <property type="evidence" value="ECO:0007669"/>
    <property type="project" value="UniProtKB-EC"/>
</dbReference>
<dbReference type="SMART" id="SM00249">
    <property type="entry name" value="PHD"/>
    <property type="match status" value="2"/>
</dbReference>
<comment type="catalytic activity">
    <reaction evidence="16">
        <text>N(6),N(6),N(6)-trimethyl-L-lysyl(9)-[histone H3] + 2 2-oxoglutarate + 2 O2 = N(6)-methyl-L-lysyl(9)-[histone H3] + 2 formaldehyde + 2 succinate + 2 CO2</text>
        <dbReference type="Rhea" id="RHEA:60200"/>
        <dbReference type="Rhea" id="RHEA-COMP:15538"/>
        <dbReference type="Rhea" id="RHEA-COMP:15542"/>
        <dbReference type="ChEBI" id="CHEBI:15379"/>
        <dbReference type="ChEBI" id="CHEBI:16526"/>
        <dbReference type="ChEBI" id="CHEBI:16810"/>
        <dbReference type="ChEBI" id="CHEBI:16842"/>
        <dbReference type="ChEBI" id="CHEBI:30031"/>
        <dbReference type="ChEBI" id="CHEBI:61929"/>
        <dbReference type="ChEBI" id="CHEBI:61961"/>
        <dbReference type="EC" id="1.14.11.66"/>
    </reaction>
</comment>
<feature type="region of interest" description="Disordered" evidence="17">
    <location>
        <begin position="659"/>
        <end position="763"/>
    </location>
</feature>
<dbReference type="SUPFAM" id="SSF63748">
    <property type="entry name" value="Tudor/PWWP/MBT"/>
    <property type="match status" value="2"/>
</dbReference>
<evidence type="ECO:0000256" key="7">
    <source>
        <dbReference type="ARBA" id="ARBA00022771"/>
    </source>
</evidence>
<dbReference type="Gene3D" id="3.10.330.70">
    <property type="match status" value="1"/>
</dbReference>
<dbReference type="Gene3D" id="2.30.30.140">
    <property type="match status" value="1"/>
</dbReference>
<feature type="compositionally biased region" description="Polar residues" evidence="17">
    <location>
        <begin position="367"/>
        <end position="382"/>
    </location>
</feature>
<comment type="similarity">
    <text evidence="3">Belongs to the JHDM3 histone demethylase family.</text>
</comment>